<organism evidence="1 2">
    <name type="scientific">Nicotiana tabacum</name>
    <name type="common">Common tobacco</name>
    <dbReference type="NCBI Taxonomy" id="4097"/>
    <lineage>
        <taxon>Eukaryota</taxon>
        <taxon>Viridiplantae</taxon>
        <taxon>Streptophyta</taxon>
        <taxon>Embryophyta</taxon>
        <taxon>Tracheophyta</taxon>
        <taxon>Spermatophyta</taxon>
        <taxon>Magnoliopsida</taxon>
        <taxon>eudicotyledons</taxon>
        <taxon>Gunneridae</taxon>
        <taxon>Pentapetalae</taxon>
        <taxon>asterids</taxon>
        <taxon>lamiids</taxon>
        <taxon>Solanales</taxon>
        <taxon>Solanaceae</taxon>
        <taxon>Nicotianoideae</taxon>
        <taxon>Nicotianeae</taxon>
        <taxon>Nicotiana</taxon>
    </lineage>
</organism>
<reference evidence="1" key="1">
    <citation type="journal article" date="2014" name="Nat. Commun.">
        <title>The tobacco genome sequence and its comparison with those of tomato and potato.</title>
        <authorList>
            <person name="Sierro N."/>
            <person name="Battey J.N."/>
            <person name="Ouadi S."/>
            <person name="Bakaher N."/>
            <person name="Bovet L."/>
            <person name="Willig A."/>
            <person name="Goepfert S."/>
            <person name="Peitsch M.C."/>
            <person name="Ivanov N.V."/>
        </authorList>
    </citation>
    <scope>NUCLEOTIDE SEQUENCE [LARGE SCALE GENOMIC DNA]</scope>
</reference>
<sequence>MKYLRGTVNYGILYSGFTSTLEGYNDANWISDSDETKSTSGYVFTVGGGAISWKSAKQTIIARSTMESEFVALELAGFEAEWLRNFLANIPLIKDVWPHVSIHCDCQAAIAIAKSKSYNCKSRHMKLRHDVINNC</sequence>
<dbReference type="RefSeq" id="XP_075103700.1">
    <property type="nucleotide sequence ID" value="XM_075247599.1"/>
</dbReference>
<evidence type="ECO:0000313" key="2">
    <source>
        <dbReference type="RefSeq" id="XP_075103700.1"/>
    </source>
</evidence>
<accession>A0AC58U2I9</accession>
<keyword evidence="1" id="KW-1185">Reference proteome</keyword>
<reference evidence="2" key="2">
    <citation type="submission" date="2025-08" db="UniProtKB">
        <authorList>
            <consortium name="RefSeq"/>
        </authorList>
    </citation>
    <scope>IDENTIFICATION</scope>
    <source>
        <tissue evidence="2">Leaf</tissue>
    </source>
</reference>
<gene>
    <name evidence="2" type="primary">LOC142178269</name>
</gene>
<protein>
    <submittedName>
        <fullName evidence="2">Secreted RxLR effector protein 161-like</fullName>
    </submittedName>
</protein>
<proteinExistence type="predicted"/>
<dbReference type="Proteomes" id="UP000790787">
    <property type="component" value="Chromosome 24"/>
</dbReference>
<evidence type="ECO:0000313" key="1">
    <source>
        <dbReference type="Proteomes" id="UP000790787"/>
    </source>
</evidence>
<name>A0AC58U2I9_TOBAC</name>